<dbReference type="Proteomes" id="UP000515240">
    <property type="component" value="Chromosome"/>
</dbReference>
<accession>A0A7G5EJZ9</accession>
<dbReference type="EMBL" id="CP058554">
    <property type="protein sequence ID" value="QMV74324.1"/>
    <property type="molecule type" value="Genomic_DNA"/>
</dbReference>
<proteinExistence type="predicted"/>
<dbReference type="InterPro" id="IPR003779">
    <property type="entry name" value="CMD-like"/>
</dbReference>
<dbReference type="RefSeq" id="WP_182323875.1">
    <property type="nucleotide sequence ID" value="NZ_CP058554.1"/>
</dbReference>
<gene>
    <name evidence="2" type="ORF">HS961_16610</name>
</gene>
<keyword evidence="3" id="KW-1185">Reference proteome</keyword>
<dbReference type="PANTHER" id="PTHR33930:SF2">
    <property type="entry name" value="BLR3452 PROTEIN"/>
    <property type="match status" value="1"/>
</dbReference>
<dbReference type="AlphaFoldDB" id="A0A7G5EJZ9"/>
<dbReference type="PANTHER" id="PTHR33930">
    <property type="entry name" value="ALKYL HYDROPEROXIDE REDUCTASE AHPD"/>
    <property type="match status" value="1"/>
</dbReference>
<evidence type="ECO:0000313" key="2">
    <source>
        <dbReference type="EMBL" id="QMV74324.1"/>
    </source>
</evidence>
<dbReference type="GO" id="GO:0051920">
    <property type="term" value="F:peroxiredoxin activity"/>
    <property type="evidence" value="ECO:0007669"/>
    <property type="project" value="InterPro"/>
</dbReference>
<evidence type="ECO:0000313" key="3">
    <source>
        <dbReference type="Proteomes" id="UP000515240"/>
    </source>
</evidence>
<dbReference type="SUPFAM" id="SSF69118">
    <property type="entry name" value="AhpD-like"/>
    <property type="match status" value="1"/>
</dbReference>
<dbReference type="InterPro" id="IPR029032">
    <property type="entry name" value="AhpD-like"/>
</dbReference>
<reference evidence="2 3" key="1">
    <citation type="journal article" date="2020" name="G3 (Bethesda)">
        <title>CeMbio - The Caenorhabditis elegans Microbiome Resource.</title>
        <authorList>
            <person name="Dirksen P."/>
            <person name="Assie A."/>
            <person name="Zimmermann J."/>
            <person name="Zhang F."/>
            <person name="Tietje A.M."/>
            <person name="Marsh S.A."/>
            <person name="Felix M.A."/>
            <person name="Shapira M."/>
            <person name="Kaleta C."/>
            <person name="Schulenburg H."/>
            <person name="Samuel B."/>
        </authorList>
    </citation>
    <scope>NUCLEOTIDE SEQUENCE [LARGE SCALE GENOMIC DNA]</scope>
    <source>
        <strain evidence="2 3">BIGb0172</strain>
    </source>
</reference>
<sequence length="232" mass="24487">MAELDTAVVEALYRQERGYWRPWNAQLLARRPAFLQAYAHYAGYPARSGGLSERMVELVYVALDASASHLFASGLKLHMQKALACGASDDDLLDVLTLVCLQGAGATAAALDEVAQVYGLPPEADSTLDGQQPDLWARLQAIDPAYFGHLQALASTAESGKGLSAGERCLVTIALHACFTASQPEALRAALQQAHGLGVAREAVLQVIQMGAHLAVHGTALGITVLAELEAA</sequence>
<dbReference type="KEGG" id="cpis:HS961_16610"/>
<dbReference type="Pfam" id="PF02627">
    <property type="entry name" value="CMD"/>
    <property type="match status" value="1"/>
</dbReference>
<name>A0A7G5EJZ9_9BURK</name>
<organism evidence="2 3">
    <name type="scientific">Comamonas piscis</name>
    <dbReference type="NCBI Taxonomy" id="1562974"/>
    <lineage>
        <taxon>Bacteria</taxon>
        <taxon>Pseudomonadati</taxon>
        <taxon>Pseudomonadota</taxon>
        <taxon>Betaproteobacteria</taxon>
        <taxon>Burkholderiales</taxon>
        <taxon>Comamonadaceae</taxon>
        <taxon>Comamonas</taxon>
    </lineage>
</organism>
<dbReference type="Gene3D" id="1.20.1290.10">
    <property type="entry name" value="AhpD-like"/>
    <property type="match status" value="2"/>
</dbReference>
<evidence type="ECO:0000259" key="1">
    <source>
        <dbReference type="Pfam" id="PF02627"/>
    </source>
</evidence>
<protein>
    <submittedName>
        <fullName evidence="2">Carboxymuconolactone decarboxylase family protein</fullName>
    </submittedName>
</protein>
<feature type="domain" description="Carboxymuconolactone decarboxylase-like" evidence="1">
    <location>
        <begin position="32"/>
        <end position="114"/>
    </location>
</feature>